<dbReference type="Gene3D" id="2.170.130.10">
    <property type="entry name" value="TonB-dependent receptor, plug domain"/>
    <property type="match status" value="1"/>
</dbReference>
<dbReference type="InterPro" id="IPR036942">
    <property type="entry name" value="Beta-barrel_TonB_sf"/>
</dbReference>
<dbReference type="GO" id="GO:0009279">
    <property type="term" value="C:cell outer membrane"/>
    <property type="evidence" value="ECO:0007669"/>
    <property type="project" value="UniProtKB-SubCell"/>
</dbReference>
<dbReference type="NCBIfam" id="TIGR01783">
    <property type="entry name" value="TonB-siderophor"/>
    <property type="match status" value="1"/>
</dbReference>
<evidence type="ECO:0000256" key="10">
    <source>
        <dbReference type="ARBA" id="ARBA00023077"/>
    </source>
</evidence>
<dbReference type="STRING" id="288768.SAMEA3906486_05225"/>
<evidence type="ECO:0000313" key="18">
    <source>
        <dbReference type="EMBL" id="SAI74510.1"/>
    </source>
</evidence>
<dbReference type="Proteomes" id="UP000076848">
    <property type="component" value="Unassembled WGS sequence"/>
</dbReference>
<evidence type="ECO:0000256" key="5">
    <source>
        <dbReference type="ARBA" id="ARBA00022496"/>
    </source>
</evidence>
<dbReference type="InterPro" id="IPR000531">
    <property type="entry name" value="Beta-barrel_TonB"/>
</dbReference>
<reference evidence="18 19" key="1">
    <citation type="submission" date="2016-04" db="EMBL/GenBank/DDBJ databases">
        <authorList>
            <consortium name="Pathogen Informatics"/>
        </authorList>
    </citation>
    <scope>NUCLEOTIDE SEQUENCE [LARGE SCALE GENOMIC DNA]</scope>
    <source>
        <strain evidence="18 19">H050680373</strain>
    </source>
</reference>
<keyword evidence="13 14" id="KW-0998">Cell outer membrane</keyword>
<evidence type="ECO:0000256" key="6">
    <source>
        <dbReference type="ARBA" id="ARBA00022692"/>
    </source>
</evidence>
<evidence type="ECO:0000259" key="17">
    <source>
        <dbReference type="Pfam" id="PF07715"/>
    </source>
</evidence>
<evidence type="ECO:0000259" key="16">
    <source>
        <dbReference type="Pfam" id="PF00593"/>
    </source>
</evidence>
<comment type="subcellular location">
    <subcellularLocation>
        <location evidence="1 14">Cell outer membrane</location>
        <topology evidence="1 14">Multi-pass membrane protein</topology>
    </subcellularLocation>
</comment>
<dbReference type="FunFam" id="2.170.130.10:FF:000001">
    <property type="entry name" value="Catecholate siderophore TonB-dependent receptor"/>
    <property type="match status" value="1"/>
</dbReference>
<feature type="domain" description="TonB-dependent receptor-like beta-barrel" evidence="16">
    <location>
        <begin position="237"/>
        <end position="676"/>
    </location>
</feature>
<dbReference type="FunFam" id="2.40.170.20:FF:000005">
    <property type="entry name" value="TonB-dependent siderophore receptor"/>
    <property type="match status" value="1"/>
</dbReference>
<keyword evidence="6 14" id="KW-0812">Transmembrane</keyword>
<evidence type="ECO:0000256" key="12">
    <source>
        <dbReference type="ARBA" id="ARBA00023170"/>
    </source>
</evidence>
<protein>
    <submittedName>
        <fullName evidence="18">Ferric siderophore receptor</fullName>
    </submittedName>
</protein>
<evidence type="ECO:0000256" key="13">
    <source>
        <dbReference type="ARBA" id="ARBA00023237"/>
    </source>
</evidence>
<evidence type="ECO:0000313" key="19">
    <source>
        <dbReference type="Proteomes" id="UP000076848"/>
    </source>
</evidence>
<dbReference type="InterPro" id="IPR039426">
    <property type="entry name" value="TonB-dep_rcpt-like"/>
</dbReference>
<keyword evidence="8" id="KW-0408">Iron</keyword>
<evidence type="ECO:0000256" key="1">
    <source>
        <dbReference type="ARBA" id="ARBA00004571"/>
    </source>
</evidence>
<evidence type="ECO:0000256" key="11">
    <source>
        <dbReference type="ARBA" id="ARBA00023136"/>
    </source>
</evidence>
<dbReference type="GO" id="GO:0038023">
    <property type="term" value="F:signaling receptor activity"/>
    <property type="evidence" value="ECO:0007669"/>
    <property type="project" value="InterPro"/>
</dbReference>
<dbReference type="GO" id="GO:0015344">
    <property type="term" value="F:siderophore uptake transmembrane transporter activity"/>
    <property type="evidence" value="ECO:0007669"/>
    <property type="project" value="TreeGrafter"/>
</dbReference>
<keyword evidence="7" id="KW-0732">Signal</keyword>
<feature type="domain" description="TonB-dependent receptor plug" evidence="17">
    <location>
        <begin position="60"/>
        <end position="164"/>
    </location>
</feature>
<dbReference type="InterPro" id="IPR012910">
    <property type="entry name" value="Plug_dom"/>
</dbReference>
<dbReference type="PANTHER" id="PTHR32552">
    <property type="entry name" value="FERRICHROME IRON RECEPTOR-RELATED"/>
    <property type="match status" value="1"/>
</dbReference>
<evidence type="ECO:0000256" key="3">
    <source>
        <dbReference type="ARBA" id="ARBA00022448"/>
    </source>
</evidence>
<evidence type="ECO:0000256" key="7">
    <source>
        <dbReference type="ARBA" id="ARBA00022729"/>
    </source>
</evidence>
<dbReference type="GO" id="GO:0015891">
    <property type="term" value="P:siderophore transport"/>
    <property type="evidence" value="ECO:0007669"/>
    <property type="project" value="InterPro"/>
</dbReference>
<dbReference type="AlphaFoldDB" id="A0A157SVM7"/>
<dbReference type="Gene3D" id="2.40.170.20">
    <property type="entry name" value="TonB-dependent receptor, beta-barrel domain"/>
    <property type="match status" value="1"/>
</dbReference>
<dbReference type="SUPFAM" id="SSF56935">
    <property type="entry name" value="Porins"/>
    <property type="match status" value="1"/>
</dbReference>
<proteinExistence type="inferred from homology"/>
<dbReference type="Pfam" id="PF07715">
    <property type="entry name" value="Plug"/>
    <property type="match status" value="1"/>
</dbReference>
<name>A0A157SVM7_9BORD</name>
<comment type="similarity">
    <text evidence="2 14 15">Belongs to the TonB-dependent receptor family.</text>
</comment>
<evidence type="ECO:0000256" key="15">
    <source>
        <dbReference type="RuleBase" id="RU003357"/>
    </source>
</evidence>
<keyword evidence="5" id="KW-0410">Iron transport</keyword>
<organism evidence="18 19">
    <name type="scientific">Bordetella ansorpii</name>
    <dbReference type="NCBI Taxonomy" id="288768"/>
    <lineage>
        <taxon>Bacteria</taxon>
        <taxon>Pseudomonadati</taxon>
        <taxon>Pseudomonadota</taxon>
        <taxon>Betaproteobacteria</taxon>
        <taxon>Burkholderiales</taxon>
        <taxon>Alcaligenaceae</taxon>
        <taxon>Bordetella</taxon>
    </lineage>
</organism>
<evidence type="ECO:0000256" key="8">
    <source>
        <dbReference type="ARBA" id="ARBA00023004"/>
    </source>
</evidence>
<dbReference type="PANTHER" id="PTHR32552:SF68">
    <property type="entry name" value="FERRICHROME OUTER MEMBRANE TRANSPORTER_PHAGE RECEPTOR"/>
    <property type="match status" value="1"/>
</dbReference>
<keyword evidence="10 15" id="KW-0798">TonB box</keyword>
<dbReference type="PROSITE" id="PS52016">
    <property type="entry name" value="TONB_DEPENDENT_REC_3"/>
    <property type="match status" value="1"/>
</dbReference>
<sequence length="706" mass="77468">MGLACFHVGAQAQNASGSANVTQLPAVTVTGDVVPQTATGPVDGYVAQRSATGTKTDTPILETPQSISVVTKDAMQTQGTLNLANAVRYTSGMNTAAYANGDGNAFDAFTMRGFVVSNSGLLLDGMRLHYNILDAPTDPYALERIDILKGPSSVLYGQSGPSGVINLVSKRPSAESHHEIEVQGGTYDRRQIATDHTGALNEDGTLSYRLTGLFRESHTYLDFNRDNRVFIAPALKWQPSAATSLTLLTSYYKNKSDAYAGLPYSGTVKKNPLGEPSVHTNLGDPNYNYWDSYSKSVGYIFEHKFNDALEVRQSARYGESSLYYGYLFPAVTGGALPGNRTVNRQAIRRHDETDTLTVDTNMTGRWRALGGEHTTLLGLDYGRNHSDTMNYRGAAPPVDLFDPVHGLPNLPPSTLALRNSDVVRFEQVGLYAQQQSKFMDRWVVTLGGRQDWSENRAYSRVTKVGTKQTDDKFTGRAGLTYLAPYGIAPYVSYTQSFEPVGGSDAGGTPFKPTEGEQYEVGVKWQPDNGRTLVTLAAYHLTQQNVLTSDPDNQGFQVQTGEIRSKGVELEATTEIMRNLRVRGALTFNSSEITKSNTVGQVGFRPADTPMRMASLWVDYKLPPAVLGGMMMGAGVRYMDGTNDVQNSVKTSGYTVYDAMLGYEIEKWRFTLNVQNVFDKKFLSSCNNFSCYYGQPRTAMLSARYSW</sequence>
<dbReference type="InterPro" id="IPR010105">
    <property type="entry name" value="TonB_sidphr_rcpt"/>
</dbReference>
<evidence type="ECO:0000256" key="14">
    <source>
        <dbReference type="PROSITE-ProRule" id="PRU01360"/>
    </source>
</evidence>
<gene>
    <name evidence="18" type="primary">bfrF_3</name>
    <name evidence="18" type="ORF">SAMEA3906486_05225</name>
</gene>
<keyword evidence="12 18" id="KW-0675">Receptor</keyword>
<dbReference type="EMBL" id="FKIF01000010">
    <property type="protein sequence ID" value="SAI74510.1"/>
    <property type="molecule type" value="Genomic_DNA"/>
</dbReference>
<evidence type="ECO:0000256" key="4">
    <source>
        <dbReference type="ARBA" id="ARBA00022452"/>
    </source>
</evidence>
<keyword evidence="3 14" id="KW-0813">Transport</keyword>
<keyword evidence="19" id="KW-1185">Reference proteome</keyword>
<dbReference type="Pfam" id="PF00593">
    <property type="entry name" value="TonB_dep_Rec_b-barrel"/>
    <property type="match status" value="1"/>
</dbReference>
<evidence type="ECO:0000256" key="9">
    <source>
        <dbReference type="ARBA" id="ARBA00023065"/>
    </source>
</evidence>
<keyword evidence="9" id="KW-0406">Ion transport</keyword>
<dbReference type="CDD" id="cd01347">
    <property type="entry name" value="ligand_gated_channel"/>
    <property type="match status" value="1"/>
</dbReference>
<keyword evidence="4 14" id="KW-1134">Transmembrane beta strand</keyword>
<evidence type="ECO:0000256" key="2">
    <source>
        <dbReference type="ARBA" id="ARBA00009810"/>
    </source>
</evidence>
<keyword evidence="11 14" id="KW-0472">Membrane</keyword>
<dbReference type="RefSeq" id="WP_066133843.1">
    <property type="nucleotide sequence ID" value="NZ_FKIF01000010.1"/>
</dbReference>
<accession>A0A157SVM7</accession>
<dbReference type="InterPro" id="IPR037066">
    <property type="entry name" value="Plug_dom_sf"/>
</dbReference>